<dbReference type="PANTHER" id="PTHR18964:SF173">
    <property type="entry name" value="GLUCOKINASE"/>
    <property type="match status" value="1"/>
</dbReference>
<comment type="caution">
    <text evidence="2">The sequence shown here is derived from an EMBL/GenBank/DDBJ whole genome shotgun (WGS) entry which is preliminary data.</text>
</comment>
<gene>
    <name evidence="2" type="ORF">H4281_42935</name>
</gene>
<reference evidence="2 3" key="1">
    <citation type="submission" date="2020-08" db="EMBL/GenBank/DDBJ databases">
        <title>Amycolatopsis sp. nov. DR6-1 isolated from Dendrobium heterocarpum.</title>
        <authorList>
            <person name="Tedsree N."/>
            <person name="Kuncharoen N."/>
            <person name="Likhitwitayawuid K."/>
            <person name="Tanasupawat S."/>
        </authorList>
    </citation>
    <scope>NUCLEOTIDE SEQUENCE [LARGE SCALE GENOMIC DNA]</scope>
    <source>
        <strain evidence="2 3">DR6-1</strain>
    </source>
</reference>
<evidence type="ECO:0000256" key="1">
    <source>
        <dbReference type="ARBA" id="ARBA00006479"/>
    </source>
</evidence>
<accession>A0A7W3ZGA3</accession>
<dbReference type="EMBL" id="JACGZW010000024">
    <property type="protein sequence ID" value="MBB1159942.1"/>
    <property type="molecule type" value="Genomic_DNA"/>
</dbReference>
<comment type="similarity">
    <text evidence="1">Belongs to the ROK (NagC/XylR) family.</text>
</comment>
<dbReference type="AlphaFoldDB" id="A0A7W3ZGA3"/>
<dbReference type="Pfam" id="PF00480">
    <property type="entry name" value="ROK"/>
    <property type="match status" value="1"/>
</dbReference>
<keyword evidence="3" id="KW-1185">Reference proteome</keyword>
<evidence type="ECO:0000313" key="3">
    <source>
        <dbReference type="Proteomes" id="UP000526734"/>
    </source>
</evidence>
<name>A0A7W3ZGA3_9PSEU</name>
<organism evidence="2 3">
    <name type="scientific">Amycolatopsis dendrobii</name>
    <dbReference type="NCBI Taxonomy" id="2760662"/>
    <lineage>
        <taxon>Bacteria</taxon>
        <taxon>Bacillati</taxon>
        <taxon>Actinomycetota</taxon>
        <taxon>Actinomycetes</taxon>
        <taxon>Pseudonocardiales</taxon>
        <taxon>Pseudonocardiaceae</taxon>
        <taxon>Amycolatopsis</taxon>
    </lineage>
</organism>
<dbReference type="PANTHER" id="PTHR18964">
    <property type="entry name" value="ROK (REPRESSOR, ORF, KINASE) FAMILY"/>
    <property type="match status" value="1"/>
</dbReference>
<dbReference type="InterPro" id="IPR000600">
    <property type="entry name" value="ROK"/>
</dbReference>
<sequence>MTTTAGVDIGGTKIAAGLVADGEVVRMLRRPTPDGGSAAVLDTVATMLRELAGPFSAIGVGSPGIVRDGTVVSATDVVPGWAGAPVRERLSGEFGVPVAVDNDVRAMAYGESCRTEGKPDGLVLYVSVGTGLGGALVRHGVLVHGNHGSAGEIAHLLTPERGARPCGCGRYDHLEASVAGPAVAAAYSARTGGEPVPLPEIARRMRAGEPDAAAVVAGAGRILGRALSGFVTAVDADAVVLGGGAGLGLGEPFVQAAAEALRAEVRPAGRPAEVRSARLGADAPVLGAALLALLALEEGTAECA</sequence>
<evidence type="ECO:0000313" key="2">
    <source>
        <dbReference type="EMBL" id="MBB1159942.1"/>
    </source>
</evidence>
<dbReference type="SUPFAM" id="SSF53067">
    <property type="entry name" value="Actin-like ATPase domain"/>
    <property type="match status" value="1"/>
</dbReference>
<proteinExistence type="inferred from homology"/>
<dbReference type="RefSeq" id="WP_182896595.1">
    <property type="nucleotide sequence ID" value="NZ_JACGZW010000024.1"/>
</dbReference>
<dbReference type="Gene3D" id="3.30.420.40">
    <property type="match status" value="2"/>
</dbReference>
<dbReference type="InterPro" id="IPR043129">
    <property type="entry name" value="ATPase_NBD"/>
</dbReference>
<dbReference type="Proteomes" id="UP000526734">
    <property type="component" value="Unassembled WGS sequence"/>
</dbReference>
<protein>
    <submittedName>
        <fullName evidence="2">ROK family protein</fullName>
    </submittedName>
</protein>